<name>A0A8S1LL44_9CILI</name>
<gene>
    <name evidence="1" type="ORF">PSON_ATCC_30995.1.T0220219</name>
</gene>
<evidence type="ECO:0000313" key="1">
    <source>
        <dbReference type="EMBL" id="CAD8066992.1"/>
    </source>
</evidence>
<protein>
    <submittedName>
        <fullName evidence="1">Uncharacterized protein</fullName>
    </submittedName>
</protein>
<reference evidence="1" key="1">
    <citation type="submission" date="2021-01" db="EMBL/GenBank/DDBJ databases">
        <authorList>
            <consortium name="Genoscope - CEA"/>
            <person name="William W."/>
        </authorList>
    </citation>
    <scope>NUCLEOTIDE SEQUENCE</scope>
</reference>
<accession>A0A8S1LL44</accession>
<dbReference type="EMBL" id="CAJJDN010000022">
    <property type="protein sequence ID" value="CAD8066992.1"/>
    <property type="molecule type" value="Genomic_DNA"/>
</dbReference>
<dbReference type="Proteomes" id="UP000692954">
    <property type="component" value="Unassembled WGS sequence"/>
</dbReference>
<keyword evidence="2" id="KW-1185">Reference proteome</keyword>
<proteinExistence type="predicted"/>
<evidence type="ECO:0000313" key="2">
    <source>
        <dbReference type="Proteomes" id="UP000692954"/>
    </source>
</evidence>
<organism evidence="1 2">
    <name type="scientific">Paramecium sonneborni</name>
    <dbReference type="NCBI Taxonomy" id="65129"/>
    <lineage>
        <taxon>Eukaryota</taxon>
        <taxon>Sar</taxon>
        <taxon>Alveolata</taxon>
        <taxon>Ciliophora</taxon>
        <taxon>Intramacronucleata</taxon>
        <taxon>Oligohymenophorea</taxon>
        <taxon>Peniculida</taxon>
        <taxon>Parameciidae</taxon>
        <taxon>Paramecium</taxon>
    </lineage>
</organism>
<comment type="caution">
    <text evidence="1">The sequence shown here is derived from an EMBL/GenBank/DDBJ whole genome shotgun (WGS) entry which is preliminary data.</text>
</comment>
<sequence length="66" mass="7842">MSEQLYQGTWKHNITIEIDLTQIKGIEIIIHMRSKSNHLTLPKHITQNHKISKEPSKYFNPKFLRS</sequence>
<dbReference type="AlphaFoldDB" id="A0A8S1LL44"/>